<comment type="caution">
    <text evidence="1">The sequence shown here is derived from an EMBL/GenBank/DDBJ whole genome shotgun (WGS) entry which is preliminary data.</text>
</comment>
<evidence type="ECO:0000313" key="1">
    <source>
        <dbReference type="EMBL" id="HHY25480.1"/>
    </source>
</evidence>
<organism evidence="1 2">
    <name type="scientific">Desulfitobacterium dehalogenans</name>
    <dbReference type="NCBI Taxonomy" id="36854"/>
    <lineage>
        <taxon>Bacteria</taxon>
        <taxon>Bacillati</taxon>
        <taxon>Bacillota</taxon>
        <taxon>Clostridia</taxon>
        <taxon>Eubacteriales</taxon>
        <taxon>Desulfitobacteriaceae</taxon>
        <taxon>Desulfitobacterium</taxon>
    </lineage>
</organism>
<dbReference type="InterPro" id="IPR038503">
    <property type="entry name" value="SpoIIIAH_sf"/>
</dbReference>
<gene>
    <name evidence="1" type="ORF">GX523_01790</name>
</gene>
<accession>A0A7C7D7W1</accession>
<dbReference type="Proteomes" id="UP000553059">
    <property type="component" value="Unassembled WGS sequence"/>
</dbReference>
<proteinExistence type="predicted"/>
<dbReference type="AlphaFoldDB" id="A0A7C7D7W1"/>
<dbReference type="Gene3D" id="1.10.287.4300">
    <property type="entry name" value="Stage III sporulation protein AH-like"/>
    <property type="match status" value="1"/>
</dbReference>
<evidence type="ECO:0000313" key="2">
    <source>
        <dbReference type="Proteomes" id="UP000553059"/>
    </source>
</evidence>
<sequence>MKIMTLKRWGDLSKGQKWLLVGVVMVAFLLLYTIWHLVHGNETFSRPTQESVPVQAQPESRSIYFSSEVVKPLPQGGDYFVNYRLQREASRQEAKDMLAPLLDSSVVKTREEAQEKWLQLSHKIQKEEEIENLLKITGIKDAIADFGNNEVAVIVYAPNLEAAEIKLIHDIVLRVTNTSKDQIRISYRY</sequence>
<reference evidence="1 2" key="1">
    <citation type="journal article" date="2020" name="Biotechnol. Biofuels">
        <title>New insights from the biogas microbiome by comprehensive genome-resolved metagenomics of nearly 1600 species originating from multiple anaerobic digesters.</title>
        <authorList>
            <person name="Campanaro S."/>
            <person name="Treu L."/>
            <person name="Rodriguez-R L.M."/>
            <person name="Kovalovszki A."/>
            <person name="Ziels R.M."/>
            <person name="Maus I."/>
            <person name="Zhu X."/>
            <person name="Kougias P.G."/>
            <person name="Basile A."/>
            <person name="Luo G."/>
            <person name="Schluter A."/>
            <person name="Konstantinidis K.T."/>
            <person name="Angelidaki I."/>
        </authorList>
    </citation>
    <scope>NUCLEOTIDE SEQUENCE [LARGE SCALE GENOMIC DNA]</scope>
    <source>
        <strain evidence="1">AS05jafATM_4</strain>
    </source>
</reference>
<dbReference type="InterPro" id="IPR024232">
    <property type="entry name" value="SpoIIIAH"/>
</dbReference>
<name>A0A7C7D7W1_9FIRM</name>
<dbReference type="EMBL" id="DUTF01000039">
    <property type="protein sequence ID" value="HHY25480.1"/>
    <property type="molecule type" value="Genomic_DNA"/>
</dbReference>
<protein>
    <submittedName>
        <fullName evidence="1">SpoIIIAH-like family protein</fullName>
    </submittedName>
</protein>
<dbReference type="Pfam" id="PF12685">
    <property type="entry name" value="SpoIIIAH"/>
    <property type="match status" value="1"/>
</dbReference>